<keyword evidence="2" id="KW-1185">Reference proteome</keyword>
<accession>A0ACA9K265</accession>
<dbReference type="Proteomes" id="UP000789366">
    <property type="component" value="Unassembled WGS sequence"/>
</dbReference>
<dbReference type="EMBL" id="CAJVPW010000237">
    <property type="protein sequence ID" value="CAG8447549.1"/>
    <property type="molecule type" value="Genomic_DNA"/>
</dbReference>
<protein>
    <submittedName>
        <fullName evidence="1">6809_t:CDS:1</fullName>
    </submittedName>
</protein>
<gene>
    <name evidence="1" type="ORF">SPELUC_LOCUS602</name>
</gene>
<organism evidence="1 2">
    <name type="scientific">Cetraspora pellucida</name>
    <dbReference type="NCBI Taxonomy" id="1433469"/>
    <lineage>
        <taxon>Eukaryota</taxon>
        <taxon>Fungi</taxon>
        <taxon>Fungi incertae sedis</taxon>
        <taxon>Mucoromycota</taxon>
        <taxon>Glomeromycotina</taxon>
        <taxon>Glomeromycetes</taxon>
        <taxon>Diversisporales</taxon>
        <taxon>Gigasporaceae</taxon>
        <taxon>Cetraspora</taxon>
    </lineage>
</organism>
<comment type="caution">
    <text evidence="1">The sequence shown here is derived from an EMBL/GenBank/DDBJ whole genome shotgun (WGS) entry which is preliminary data.</text>
</comment>
<proteinExistence type="predicted"/>
<reference evidence="1" key="1">
    <citation type="submission" date="2021-06" db="EMBL/GenBank/DDBJ databases">
        <authorList>
            <person name="Kallberg Y."/>
            <person name="Tangrot J."/>
            <person name="Rosling A."/>
        </authorList>
    </citation>
    <scope>NUCLEOTIDE SEQUENCE</scope>
    <source>
        <strain evidence="1">28 12/20/2015</strain>
    </source>
</reference>
<evidence type="ECO:0000313" key="2">
    <source>
        <dbReference type="Proteomes" id="UP000789366"/>
    </source>
</evidence>
<evidence type="ECO:0000313" key="1">
    <source>
        <dbReference type="EMBL" id="CAG8447549.1"/>
    </source>
</evidence>
<sequence>MDIECIYCNALHWPNECLTSSSHNCPKFGTCCSHAHAFTSLGAKNDQSVFNDHELYSFRISGKLYHHIGSLLPDSDAEATYAQLYIYDSEIAHQLKMERNESLSPNIIGPLQQIHEGHLAYLPLHYVLFFPHRELGWHPDLRHTPTNIQRQSSENQSNILHLTQLEFYTFQLFSWHNEFSTILHDRKLFQEFIVDAWAITEQNRLRFLHINQNTLCANLYQSLTDIVGNNSNEELFLNNIG</sequence>
<name>A0ACA9K265_9GLOM</name>